<dbReference type="PANTHER" id="PTHR30472:SF37">
    <property type="entry name" value="FE(3+) DICITRATE TRANSPORT SYSTEM PERMEASE PROTEIN FECD-RELATED"/>
    <property type="match status" value="1"/>
</dbReference>
<sequence>MSLTQQGTKPATNWRMISIYGGGLTALIVLFFVSLCYGEAAISLHDVWGALTNRQDTLEHNMVWDLRMPRTVIGILAGGALAVAGALLQTITRNPLAASDTLGINAGAYFVVVLGVILFPNILSQSPFLFAAMGGLLAAFAAYFMGGVRTSTPVRLALSGMIVSMVLGSFTSALHIFFSMETQGLFLWGSGTLVQNDWTGVNYVWPWVTGVTLLALILSKQWDMLELDESTASSLGQRVGLARTGGLIIAVILAAVIVSVIGPIGFVGLVAPHLVRLSGVRSNRLLIPGVFIWGAALLVGADVLAKMIHNSSMELPTGAVMAIIGAPWLIWLVLTRMKAGNGAGMTTSMSTGGRVRRFAFTPIAILFSAITIILLLLSTMFGGMRIPLADLLPSLFQSDGLFSGIVQLRIPRTLVAAGAGAALAISGVLIQMAVRNPLADASIVGVSSGAGLGAMMVFILWPGLPMYVLPLAAIAGAAIAAAVVFSLSWKKGLNPSAVVLLGIAMSAIAGAGIQILIVRGAVYGSSGYIWLTGSTYARTWDQVKVIGIFLLILVPVAWWLARKFELLVFDDNSASGLGMNVRRTRLLAMTVGVLLAAGAVACVGTVGFIGLIAPHMVRLLTGHKLRQSMFLSALAGAVMLVLADTIGRTVMAPTEIPSGILIAIIGTPYFLYLMYRSNWRKAVK</sequence>
<comment type="similarity">
    <text evidence="2">Belongs to the binding-protein-dependent transport system permease family. FecCD subfamily.</text>
</comment>
<dbReference type="PANTHER" id="PTHR30472">
    <property type="entry name" value="FERRIC ENTEROBACTIN TRANSPORT SYSTEM PERMEASE PROTEIN"/>
    <property type="match status" value="1"/>
</dbReference>
<feature type="transmembrane region" description="Helical" evidence="8">
    <location>
        <begin position="586"/>
        <end position="617"/>
    </location>
</feature>
<feature type="transmembrane region" description="Helical" evidence="8">
    <location>
        <begin position="317"/>
        <end position="337"/>
    </location>
</feature>
<feature type="transmembrane region" description="Helical" evidence="8">
    <location>
        <begin position="240"/>
        <end position="265"/>
    </location>
</feature>
<evidence type="ECO:0000256" key="3">
    <source>
        <dbReference type="ARBA" id="ARBA00022448"/>
    </source>
</evidence>
<feature type="transmembrane region" description="Helical" evidence="8">
    <location>
        <begin position="440"/>
        <end position="461"/>
    </location>
</feature>
<evidence type="ECO:0000256" key="7">
    <source>
        <dbReference type="ARBA" id="ARBA00023136"/>
    </source>
</evidence>
<feature type="transmembrane region" description="Helical" evidence="8">
    <location>
        <begin position="499"/>
        <end position="522"/>
    </location>
</feature>
<feature type="transmembrane region" description="Helical" evidence="8">
    <location>
        <begin position="128"/>
        <end position="146"/>
    </location>
</feature>
<feature type="transmembrane region" description="Helical" evidence="8">
    <location>
        <begin position="357"/>
        <end position="377"/>
    </location>
</feature>
<feature type="transmembrane region" description="Helical" evidence="8">
    <location>
        <begin position="543"/>
        <end position="561"/>
    </location>
</feature>
<dbReference type="SUPFAM" id="SSF81345">
    <property type="entry name" value="ABC transporter involved in vitamin B12 uptake, BtuC"/>
    <property type="match status" value="2"/>
</dbReference>
<proteinExistence type="inferred from homology"/>
<dbReference type="InterPro" id="IPR000522">
    <property type="entry name" value="ABC_transptr_permease_BtuC"/>
</dbReference>
<name>A0A1G5B482_9BACL</name>
<dbReference type="GO" id="GO:0033214">
    <property type="term" value="P:siderophore-iron import into cell"/>
    <property type="evidence" value="ECO:0007669"/>
    <property type="project" value="TreeGrafter"/>
</dbReference>
<dbReference type="InterPro" id="IPR037294">
    <property type="entry name" value="ABC_BtuC-like"/>
</dbReference>
<evidence type="ECO:0000256" key="1">
    <source>
        <dbReference type="ARBA" id="ARBA00004651"/>
    </source>
</evidence>
<evidence type="ECO:0000256" key="5">
    <source>
        <dbReference type="ARBA" id="ARBA00022692"/>
    </source>
</evidence>
<comment type="subcellular location">
    <subcellularLocation>
        <location evidence="1">Cell membrane</location>
        <topology evidence="1">Multi-pass membrane protein</topology>
    </subcellularLocation>
</comment>
<feature type="transmembrane region" description="Helical" evidence="8">
    <location>
        <begin position="468"/>
        <end position="487"/>
    </location>
</feature>
<dbReference type="FunFam" id="1.10.3470.10:FF:000001">
    <property type="entry name" value="Vitamin B12 ABC transporter permease BtuC"/>
    <property type="match status" value="2"/>
</dbReference>
<accession>A0A1G5B482</accession>
<feature type="transmembrane region" description="Helical" evidence="8">
    <location>
        <begin position="656"/>
        <end position="675"/>
    </location>
</feature>
<keyword evidence="5 8" id="KW-0812">Transmembrane</keyword>
<evidence type="ECO:0000256" key="2">
    <source>
        <dbReference type="ARBA" id="ARBA00007935"/>
    </source>
</evidence>
<feature type="transmembrane region" description="Helical" evidence="8">
    <location>
        <begin position="414"/>
        <end position="434"/>
    </location>
</feature>
<dbReference type="EMBL" id="FMVM01000001">
    <property type="protein sequence ID" value="SCX84979.1"/>
    <property type="molecule type" value="Genomic_DNA"/>
</dbReference>
<dbReference type="CDD" id="cd06550">
    <property type="entry name" value="TM_ABC_iron-siderophores_like"/>
    <property type="match status" value="2"/>
</dbReference>
<evidence type="ECO:0000313" key="9">
    <source>
        <dbReference type="EMBL" id="SCX84979.1"/>
    </source>
</evidence>
<feature type="transmembrane region" description="Helical" evidence="8">
    <location>
        <begin position="102"/>
        <end position="122"/>
    </location>
</feature>
<dbReference type="Gene3D" id="1.10.3470.10">
    <property type="entry name" value="ABC transporter involved in vitamin B12 uptake, BtuC"/>
    <property type="match status" value="2"/>
</dbReference>
<dbReference type="GO" id="GO:0022857">
    <property type="term" value="F:transmembrane transporter activity"/>
    <property type="evidence" value="ECO:0007669"/>
    <property type="project" value="InterPro"/>
</dbReference>
<evidence type="ECO:0000313" key="10">
    <source>
        <dbReference type="Proteomes" id="UP000198538"/>
    </source>
</evidence>
<feature type="transmembrane region" description="Helical" evidence="8">
    <location>
        <begin position="20"/>
        <end position="42"/>
    </location>
</feature>
<organism evidence="9 10">
    <name type="scientific">Paenibacillus polysaccharolyticus</name>
    <dbReference type="NCBI Taxonomy" id="582692"/>
    <lineage>
        <taxon>Bacteria</taxon>
        <taxon>Bacillati</taxon>
        <taxon>Bacillota</taxon>
        <taxon>Bacilli</taxon>
        <taxon>Bacillales</taxon>
        <taxon>Paenibacillaceae</taxon>
        <taxon>Paenibacillus</taxon>
    </lineage>
</organism>
<dbReference type="STRING" id="582692.SAMN05720606_101220"/>
<keyword evidence="7 8" id="KW-0472">Membrane</keyword>
<keyword evidence="3" id="KW-0813">Transport</keyword>
<evidence type="ECO:0000256" key="6">
    <source>
        <dbReference type="ARBA" id="ARBA00022989"/>
    </source>
</evidence>
<protein>
    <submittedName>
        <fullName evidence="9">Iron complex transport system permease protein</fullName>
    </submittedName>
</protein>
<dbReference type="Pfam" id="PF01032">
    <property type="entry name" value="FecCD"/>
    <property type="match status" value="2"/>
</dbReference>
<reference evidence="10" key="1">
    <citation type="submission" date="2016-10" db="EMBL/GenBank/DDBJ databases">
        <authorList>
            <person name="Varghese N."/>
            <person name="Submissions S."/>
        </authorList>
    </citation>
    <scope>NUCLEOTIDE SEQUENCE [LARGE SCALE GENOMIC DNA]</scope>
    <source>
        <strain evidence="10">BL9</strain>
    </source>
</reference>
<gene>
    <name evidence="9" type="ORF">SAMN05720606_101220</name>
</gene>
<evidence type="ECO:0000256" key="8">
    <source>
        <dbReference type="SAM" id="Phobius"/>
    </source>
</evidence>
<feature type="transmembrane region" description="Helical" evidence="8">
    <location>
        <begin position="285"/>
        <end position="305"/>
    </location>
</feature>
<dbReference type="GO" id="GO:0005886">
    <property type="term" value="C:plasma membrane"/>
    <property type="evidence" value="ECO:0007669"/>
    <property type="project" value="UniProtKB-SubCell"/>
</dbReference>
<dbReference type="AlphaFoldDB" id="A0A1G5B482"/>
<keyword evidence="4" id="KW-1003">Cell membrane</keyword>
<dbReference type="Proteomes" id="UP000198538">
    <property type="component" value="Unassembled WGS sequence"/>
</dbReference>
<keyword evidence="10" id="KW-1185">Reference proteome</keyword>
<keyword evidence="6 8" id="KW-1133">Transmembrane helix</keyword>
<feature type="transmembrane region" description="Helical" evidence="8">
    <location>
        <begin position="71"/>
        <end position="90"/>
    </location>
</feature>
<evidence type="ECO:0000256" key="4">
    <source>
        <dbReference type="ARBA" id="ARBA00022475"/>
    </source>
</evidence>
<feature type="transmembrane region" description="Helical" evidence="8">
    <location>
        <begin position="158"/>
        <end position="180"/>
    </location>
</feature>